<protein>
    <recommendedName>
        <fullName evidence="11">Intradiol ring-cleavage dioxygenases domain-containing protein</fullName>
    </recommendedName>
</protein>
<keyword evidence="4" id="KW-0223">Dioxygenase</keyword>
<dbReference type="GO" id="GO:0009712">
    <property type="term" value="P:catechol-containing compound metabolic process"/>
    <property type="evidence" value="ECO:0007669"/>
    <property type="project" value="InterPro"/>
</dbReference>
<dbReference type="PANTHER" id="PTHR33711">
    <property type="entry name" value="DIOXYGENASE, PUTATIVE (AFU_ORTHOLOGUE AFUA_2G02910)-RELATED"/>
    <property type="match status" value="1"/>
</dbReference>
<reference evidence="9 10" key="1">
    <citation type="journal article" date="2018" name="Evol. Lett.">
        <title>Horizontal gene cluster transfer increased hallucinogenic mushroom diversity.</title>
        <authorList>
            <person name="Reynolds H.T."/>
            <person name="Vijayakumar V."/>
            <person name="Gluck-Thaler E."/>
            <person name="Korotkin H.B."/>
            <person name="Matheny P.B."/>
            <person name="Slot J.C."/>
        </authorList>
    </citation>
    <scope>NUCLEOTIDE SEQUENCE [LARGE SCALE GENOMIC DNA]</scope>
    <source>
        <strain evidence="9 10">2629</strain>
    </source>
</reference>
<dbReference type="AlphaFoldDB" id="A0A409YK26"/>
<evidence type="ECO:0008006" key="11">
    <source>
        <dbReference type="Google" id="ProtNLM"/>
    </source>
</evidence>
<keyword evidence="6" id="KW-0408">Iron</keyword>
<evidence type="ECO:0000259" key="7">
    <source>
        <dbReference type="Pfam" id="PF00775"/>
    </source>
</evidence>
<dbReference type="PANTHER" id="PTHR33711:SF7">
    <property type="entry name" value="INTRADIOL RING-CLEAVAGE DIOXYGENASES DOMAIN-CONTAINING PROTEIN-RELATED"/>
    <property type="match status" value="1"/>
</dbReference>
<comment type="caution">
    <text evidence="9">The sequence shown here is derived from an EMBL/GenBank/DDBJ whole genome shotgun (WGS) entry which is preliminary data.</text>
</comment>
<evidence type="ECO:0000313" key="10">
    <source>
        <dbReference type="Proteomes" id="UP000284842"/>
    </source>
</evidence>
<dbReference type="InterPro" id="IPR007535">
    <property type="entry name" value="Catechol_dOase_N"/>
</dbReference>
<evidence type="ECO:0000256" key="4">
    <source>
        <dbReference type="ARBA" id="ARBA00022964"/>
    </source>
</evidence>
<evidence type="ECO:0000256" key="1">
    <source>
        <dbReference type="ARBA" id="ARBA00001965"/>
    </source>
</evidence>
<organism evidence="9 10">
    <name type="scientific">Panaeolus cyanescens</name>
    <dbReference type="NCBI Taxonomy" id="181874"/>
    <lineage>
        <taxon>Eukaryota</taxon>
        <taxon>Fungi</taxon>
        <taxon>Dikarya</taxon>
        <taxon>Basidiomycota</taxon>
        <taxon>Agaricomycotina</taxon>
        <taxon>Agaricomycetes</taxon>
        <taxon>Agaricomycetidae</taxon>
        <taxon>Agaricales</taxon>
        <taxon>Agaricineae</taxon>
        <taxon>Galeropsidaceae</taxon>
        <taxon>Panaeolus</taxon>
    </lineage>
</organism>
<keyword evidence="10" id="KW-1185">Reference proteome</keyword>
<evidence type="ECO:0000256" key="2">
    <source>
        <dbReference type="ARBA" id="ARBA00007825"/>
    </source>
</evidence>
<dbReference type="Pfam" id="PF00775">
    <property type="entry name" value="Dioxygenase_C"/>
    <property type="match status" value="1"/>
</dbReference>
<dbReference type="GO" id="GO:0018576">
    <property type="term" value="F:catechol 1,2-dioxygenase activity"/>
    <property type="evidence" value="ECO:0007669"/>
    <property type="project" value="InterPro"/>
</dbReference>
<comment type="similarity">
    <text evidence="2">Belongs to the intradiol ring-cleavage dioxygenase family.</text>
</comment>
<evidence type="ECO:0000256" key="3">
    <source>
        <dbReference type="ARBA" id="ARBA00022723"/>
    </source>
</evidence>
<dbReference type="GO" id="GO:0008199">
    <property type="term" value="F:ferric iron binding"/>
    <property type="evidence" value="ECO:0007669"/>
    <property type="project" value="InterPro"/>
</dbReference>
<dbReference type="STRING" id="181874.A0A409YK26"/>
<dbReference type="InParanoid" id="A0A409YK26"/>
<dbReference type="Proteomes" id="UP000284842">
    <property type="component" value="Unassembled WGS sequence"/>
</dbReference>
<evidence type="ECO:0000313" key="9">
    <source>
        <dbReference type="EMBL" id="PPR03380.1"/>
    </source>
</evidence>
<dbReference type="EMBL" id="NHTK01001069">
    <property type="protein sequence ID" value="PPR03380.1"/>
    <property type="molecule type" value="Genomic_DNA"/>
</dbReference>
<dbReference type="InterPro" id="IPR050770">
    <property type="entry name" value="Intradiol_RC_Dioxygenase"/>
</dbReference>
<dbReference type="SUPFAM" id="SSF49482">
    <property type="entry name" value="Aromatic compound dioxygenase"/>
    <property type="match status" value="1"/>
</dbReference>
<evidence type="ECO:0000256" key="5">
    <source>
        <dbReference type="ARBA" id="ARBA00023002"/>
    </source>
</evidence>
<keyword evidence="5" id="KW-0560">Oxidoreductase</keyword>
<accession>A0A409YK26</accession>
<dbReference type="Pfam" id="PF04444">
    <property type="entry name" value="Dioxygenase_N"/>
    <property type="match status" value="1"/>
</dbReference>
<keyword evidence="3" id="KW-0479">Metal-binding</keyword>
<name>A0A409YK26_9AGAR</name>
<comment type="cofactor">
    <cofactor evidence="1">
        <name>Fe(3+)</name>
        <dbReference type="ChEBI" id="CHEBI:29034"/>
    </cofactor>
</comment>
<dbReference type="InterPro" id="IPR000627">
    <property type="entry name" value="Intradiol_dOase_C"/>
</dbReference>
<gene>
    <name evidence="9" type="ORF">CVT24_012505</name>
</gene>
<dbReference type="Gene3D" id="2.60.130.10">
    <property type="entry name" value="Aromatic compound dioxygenase"/>
    <property type="match status" value="1"/>
</dbReference>
<evidence type="ECO:0000256" key="6">
    <source>
        <dbReference type="ARBA" id="ARBA00023004"/>
    </source>
</evidence>
<dbReference type="InterPro" id="IPR015889">
    <property type="entry name" value="Intradiol_dOase_core"/>
</dbReference>
<evidence type="ECO:0000259" key="8">
    <source>
        <dbReference type="Pfam" id="PF04444"/>
    </source>
</evidence>
<feature type="domain" description="Catechol dioxygenase N-terminal" evidence="8">
    <location>
        <begin position="45"/>
        <end position="119"/>
    </location>
</feature>
<feature type="domain" description="Intradiol ring-cleavage dioxygenases" evidence="7">
    <location>
        <begin position="125"/>
        <end position="307"/>
    </location>
</feature>
<proteinExistence type="inferred from homology"/>
<dbReference type="OrthoDB" id="5238185at2759"/>
<sequence>MQTILDAANAARKHGIDLSKLPVNQNMTPESITEDVIAMNANCPDERAKFIFKSLVTHLHDFVRETAITPEEWELAIKFLTETGQKCDDTRQEFILLSDTLGVSALVGSINSATPTGATESSVLGPFYTDKTHHLEKGSSIASEGKGDYMYVEGTVKDLEGNPIPNAVIDTWETDGQGLYDVQLGLNEPECRGRFLSAEDGSYAFRAVVPIAYPIPADGPVAQMMSNLGRHIIRPAHLHMHIEAPGFQTLTTALYFKGDPYVNSDPVFGVKSSLIVEPTTITDGAITQARGFKDAKPHLHVRYDFVLPTVEQAEAARLEKLGSTKA</sequence>